<keyword evidence="2" id="KW-1185">Reference proteome</keyword>
<dbReference type="Proteomes" id="UP000504610">
    <property type="component" value="Chromosome 4"/>
</dbReference>
<accession>A0A9W3DNM8</accession>
<evidence type="ECO:0000256" key="1">
    <source>
        <dbReference type="SAM" id="MobiDB-lite"/>
    </source>
</evidence>
<evidence type="ECO:0000313" key="2">
    <source>
        <dbReference type="Proteomes" id="UP000504610"/>
    </source>
</evidence>
<dbReference type="RefSeq" id="XP_056865471.1">
    <property type="nucleotide sequence ID" value="XM_057009491.1"/>
</dbReference>
<reference evidence="3" key="2">
    <citation type="submission" date="2025-08" db="UniProtKB">
        <authorList>
            <consortium name="RefSeq"/>
        </authorList>
    </citation>
    <scope>IDENTIFICATION</scope>
    <source>
        <tissue evidence="3">Leaf</tissue>
    </source>
</reference>
<dbReference type="KEGG" id="rsz:108808593"/>
<sequence length="113" mass="12238">MSGTTIVRALQAATGSLPPIVSLDKFMSSTDSESPSESDIEKRPLVSDNNGAEAVIVLMSPKEKANTDLGERLWEGPLHLSVSSMISVIILKSGEKTTTKEWPMLLEIKGRVR</sequence>
<reference evidence="2" key="1">
    <citation type="journal article" date="2019" name="Database">
        <title>The radish genome database (RadishGD): an integrated information resource for radish genomics.</title>
        <authorList>
            <person name="Yu H.J."/>
            <person name="Baek S."/>
            <person name="Lee Y.J."/>
            <person name="Cho A."/>
            <person name="Mun J.H."/>
        </authorList>
    </citation>
    <scope>NUCLEOTIDE SEQUENCE [LARGE SCALE GENOMIC DNA]</scope>
    <source>
        <strain evidence="2">cv. WK10039</strain>
    </source>
</reference>
<dbReference type="AlphaFoldDB" id="A0A9W3DNM8"/>
<protein>
    <submittedName>
        <fullName evidence="3">Uncharacterized protein LOC108808593</fullName>
    </submittedName>
</protein>
<gene>
    <name evidence="3" type="primary">LOC108808593</name>
</gene>
<feature type="compositionally biased region" description="Low complexity" evidence="1">
    <location>
        <begin position="28"/>
        <end position="37"/>
    </location>
</feature>
<dbReference type="GeneID" id="108808593"/>
<organism evidence="2 3">
    <name type="scientific">Raphanus sativus</name>
    <name type="common">Radish</name>
    <name type="synonym">Raphanus raphanistrum var. sativus</name>
    <dbReference type="NCBI Taxonomy" id="3726"/>
    <lineage>
        <taxon>Eukaryota</taxon>
        <taxon>Viridiplantae</taxon>
        <taxon>Streptophyta</taxon>
        <taxon>Embryophyta</taxon>
        <taxon>Tracheophyta</taxon>
        <taxon>Spermatophyta</taxon>
        <taxon>Magnoliopsida</taxon>
        <taxon>eudicotyledons</taxon>
        <taxon>Gunneridae</taxon>
        <taxon>Pentapetalae</taxon>
        <taxon>rosids</taxon>
        <taxon>malvids</taxon>
        <taxon>Brassicales</taxon>
        <taxon>Brassicaceae</taxon>
        <taxon>Brassiceae</taxon>
        <taxon>Raphanus</taxon>
    </lineage>
</organism>
<name>A0A9W3DNM8_RAPSA</name>
<feature type="region of interest" description="Disordered" evidence="1">
    <location>
        <begin position="26"/>
        <end position="45"/>
    </location>
</feature>
<proteinExistence type="predicted"/>
<evidence type="ECO:0000313" key="3">
    <source>
        <dbReference type="RefSeq" id="XP_056865471.1"/>
    </source>
</evidence>
<dbReference type="OrthoDB" id="1939347at2759"/>